<protein>
    <submittedName>
        <fullName evidence="1">Uncharacterized protein</fullName>
    </submittedName>
</protein>
<proteinExistence type="predicted"/>
<dbReference type="EMBL" id="CP025012">
    <property type="protein sequence ID" value="AUW41232.1"/>
    <property type="molecule type" value="Genomic_DNA"/>
</dbReference>
<dbReference type="AlphaFoldDB" id="A0A2K9YZ08"/>
<evidence type="ECO:0000313" key="2">
    <source>
        <dbReference type="Proteomes" id="UP000238523"/>
    </source>
</evidence>
<dbReference type="Proteomes" id="UP000238523">
    <property type="component" value="Chromosome"/>
</dbReference>
<accession>A0A2K9YZ08</accession>
<gene>
    <name evidence="1" type="ORF">CUJ84_Chr000831</name>
</gene>
<evidence type="ECO:0000313" key="1">
    <source>
        <dbReference type="EMBL" id="AUW41232.1"/>
    </source>
</evidence>
<organism evidence="1 2">
    <name type="scientific">Rhizobium leguminosarum</name>
    <dbReference type="NCBI Taxonomy" id="384"/>
    <lineage>
        <taxon>Bacteria</taxon>
        <taxon>Pseudomonadati</taxon>
        <taxon>Pseudomonadota</taxon>
        <taxon>Alphaproteobacteria</taxon>
        <taxon>Hyphomicrobiales</taxon>
        <taxon>Rhizobiaceae</taxon>
        <taxon>Rhizobium/Agrobacterium group</taxon>
        <taxon>Rhizobium</taxon>
    </lineage>
</organism>
<name>A0A2K9YZ08_RHILE</name>
<sequence length="24" mass="2879">MHKNNVSNIHVYISCLDVVCWQYI</sequence>
<reference evidence="1 2" key="1">
    <citation type="submission" date="2017-11" db="EMBL/GenBank/DDBJ databases">
        <title>Complete genome of Rhizobium leguminosarum Norway, an ineffective micro-symbiont.</title>
        <authorList>
            <person name="Hoffrichter A."/>
            <person name="Liang J."/>
            <person name="Brachmann A."/>
            <person name="Marin M."/>
        </authorList>
    </citation>
    <scope>NUCLEOTIDE SEQUENCE [LARGE SCALE GENOMIC DNA]</scope>
    <source>
        <strain evidence="1 2">Norway</strain>
    </source>
</reference>